<dbReference type="RefSeq" id="WP_015157312.1">
    <property type="nucleotide sequence ID" value="NZ_JTJC03000009.1"/>
</dbReference>
<organism evidence="1 2">
    <name type="scientific">Scytonema millei VB511283</name>
    <dbReference type="NCBI Taxonomy" id="1245923"/>
    <lineage>
        <taxon>Bacteria</taxon>
        <taxon>Bacillati</taxon>
        <taxon>Cyanobacteriota</taxon>
        <taxon>Cyanophyceae</taxon>
        <taxon>Nostocales</taxon>
        <taxon>Scytonemataceae</taxon>
        <taxon>Scytonema</taxon>
    </lineage>
</organism>
<dbReference type="OrthoDB" id="571801at2"/>
<accession>A0A9X5E9C6</accession>
<keyword evidence="2" id="KW-1185">Reference proteome</keyword>
<evidence type="ECO:0000313" key="2">
    <source>
        <dbReference type="Proteomes" id="UP000031532"/>
    </source>
</evidence>
<proteinExistence type="predicted"/>
<dbReference type="AlphaFoldDB" id="A0A9X5E9C6"/>
<sequence length="170" mass="19401">MTPEAIRIVTQLRREFYSLFATEMGVPVIITNSNSSASNPSIASWVDRQQRLNYIYIYVHLSPDELIPNRPFLLKLAINKGAGIATSTKQHQDSQKLNQRWYFELTLLPEEILDFLPWIVSLVQSHEKGFTSFALEPPHPFEVKMSHLPLSGDIWTQKAGQQASHTLVVK</sequence>
<comment type="caution">
    <text evidence="1">The sequence shown here is derived from an EMBL/GenBank/DDBJ whole genome shotgun (WGS) entry which is preliminary data.</text>
</comment>
<gene>
    <name evidence="1" type="ORF">QH73_0023450</name>
</gene>
<dbReference type="Proteomes" id="UP000031532">
    <property type="component" value="Unassembled WGS sequence"/>
</dbReference>
<name>A0A9X5E9C6_9CYAN</name>
<evidence type="ECO:0000313" key="1">
    <source>
        <dbReference type="EMBL" id="NHC37554.1"/>
    </source>
</evidence>
<dbReference type="EMBL" id="JTJC03000009">
    <property type="protein sequence ID" value="NHC37554.1"/>
    <property type="molecule type" value="Genomic_DNA"/>
</dbReference>
<reference evidence="1 2" key="1">
    <citation type="journal article" date="2015" name="Genome Announc.">
        <title>Draft Genome Sequence of the Terrestrial Cyanobacterium Scytonema millei VB511283, Isolated from Eastern India.</title>
        <authorList>
            <person name="Sen D."/>
            <person name="Chandrababunaidu M.M."/>
            <person name="Singh D."/>
            <person name="Sanghi N."/>
            <person name="Ghorai A."/>
            <person name="Mishra G.P."/>
            <person name="Madduluri M."/>
            <person name="Adhikary S.P."/>
            <person name="Tripathy S."/>
        </authorList>
    </citation>
    <scope>NUCLEOTIDE SEQUENCE [LARGE SCALE GENOMIC DNA]</scope>
    <source>
        <strain evidence="1 2">VB511283</strain>
    </source>
</reference>
<protein>
    <submittedName>
        <fullName evidence="1">Uncharacterized protein</fullName>
    </submittedName>
</protein>